<keyword evidence="2" id="KW-1185">Reference proteome</keyword>
<proteinExistence type="predicted"/>
<comment type="caution">
    <text evidence="1">The sequence shown here is derived from an EMBL/GenBank/DDBJ whole genome shotgun (WGS) entry which is preliminary data.</text>
</comment>
<dbReference type="Proteomes" id="UP000708208">
    <property type="component" value="Unassembled WGS sequence"/>
</dbReference>
<dbReference type="AlphaFoldDB" id="A0A8J2KQM1"/>
<evidence type="ECO:0000313" key="1">
    <source>
        <dbReference type="EMBL" id="CAG7730270.1"/>
    </source>
</evidence>
<sequence length="342" mass="38250">MVGKNLRWRLDSLQCSISLCSCSETTVELLGALYHMLRPRLLFLFQTPFPSSCLYRGYWIDRESAIQVDQRVQKGLFIFACTNSCVNPMVYGLFHIRRKRAETQRLSNNCRLQRIEKTPYKVRVRWKPRAECLCATTSSTSQLNNSSTLQGRIGLRPVCGLNGRHIYFNGQPSPNLNNTRSMTQTTRFINNNSRYGNEGVLTTKRDAGPKKSRRVKFVNLTNCNYEEKENIMKNIHFNTSNSSNGCCNGSNSKVTPSLANGFVTPVCVIHSTSSSSSSNNTDGVRICEVVMDQGVISREIDGIATTHFFPSGNSEGISDKFLAVPKDTELNYGKARPGGNSL</sequence>
<reference evidence="1" key="1">
    <citation type="submission" date="2021-06" db="EMBL/GenBank/DDBJ databases">
        <authorList>
            <person name="Hodson N. C."/>
            <person name="Mongue J. A."/>
            <person name="Jaron S. K."/>
        </authorList>
    </citation>
    <scope>NUCLEOTIDE SEQUENCE</scope>
</reference>
<evidence type="ECO:0000313" key="2">
    <source>
        <dbReference type="Proteomes" id="UP000708208"/>
    </source>
</evidence>
<organism evidence="1 2">
    <name type="scientific">Allacma fusca</name>
    <dbReference type="NCBI Taxonomy" id="39272"/>
    <lineage>
        <taxon>Eukaryota</taxon>
        <taxon>Metazoa</taxon>
        <taxon>Ecdysozoa</taxon>
        <taxon>Arthropoda</taxon>
        <taxon>Hexapoda</taxon>
        <taxon>Collembola</taxon>
        <taxon>Symphypleona</taxon>
        <taxon>Sminthuridae</taxon>
        <taxon>Allacma</taxon>
    </lineage>
</organism>
<accession>A0A8J2KQM1</accession>
<dbReference type="PROSITE" id="PS51257">
    <property type="entry name" value="PROKAR_LIPOPROTEIN"/>
    <property type="match status" value="1"/>
</dbReference>
<name>A0A8J2KQM1_9HEXA</name>
<dbReference type="OrthoDB" id="6435638at2759"/>
<protein>
    <submittedName>
        <fullName evidence="1">Uncharacterized protein</fullName>
    </submittedName>
</protein>
<gene>
    <name evidence="1" type="ORF">AFUS01_LOCUS18928</name>
</gene>
<dbReference type="EMBL" id="CAJVCH010191765">
    <property type="protein sequence ID" value="CAG7730270.1"/>
    <property type="molecule type" value="Genomic_DNA"/>
</dbReference>